<protein>
    <submittedName>
        <fullName evidence="1">Uncharacterized protein</fullName>
    </submittedName>
</protein>
<proteinExistence type="predicted"/>
<gene>
    <name evidence="1" type="ORF">MM415B02798_0012</name>
</gene>
<name>A0A6M3L1M5_9ZZZZ</name>
<organism evidence="1">
    <name type="scientific">viral metagenome</name>
    <dbReference type="NCBI Taxonomy" id="1070528"/>
    <lineage>
        <taxon>unclassified sequences</taxon>
        <taxon>metagenomes</taxon>
        <taxon>organismal metagenomes</taxon>
    </lineage>
</organism>
<sequence length="114" mass="12623">MADPVERYLIIISDSMPTLPDKWETFVLWLKPNDGWYKWSGSAWEITNNPVTQAEFDIALADKSDTTHSHPTHGDINFTGTVSADGDEGLTGTRTIDGHVLTFKKGLLTGYQAP</sequence>
<reference evidence="1" key="1">
    <citation type="submission" date="2020-03" db="EMBL/GenBank/DDBJ databases">
        <title>The deep terrestrial virosphere.</title>
        <authorList>
            <person name="Holmfeldt K."/>
            <person name="Nilsson E."/>
            <person name="Simone D."/>
            <person name="Lopez-Fernandez M."/>
            <person name="Wu X."/>
            <person name="de Brujin I."/>
            <person name="Lundin D."/>
            <person name="Andersson A."/>
            <person name="Bertilsson S."/>
            <person name="Dopson M."/>
        </authorList>
    </citation>
    <scope>NUCLEOTIDE SEQUENCE</scope>
    <source>
        <strain evidence="1">MM415B02798</strain>
    </source>
</reference>
<dbReference type="AlphaFoldDB" id="A0A6M3L1M5"/>
<accession>A0A6M3L1M5</accession>
<dbReference type="EMBL" id="MT142765">
    <property type="protein sequence ID" value="QJA88259.1"/>
    <property type="molecule type" value="Genomic_DNA"/>
</dbReference>
<evidence type="ECO:0000313" key="1">
    <source>
        <dbReference type="EMBL" id="QJA88259.1"/>
    </source>
</evidence>